<feature type="domain" description="Endonuclease/exonuclease/phosphatase" evidence="2">
    <location>
        <begin position="138"/>
        <end position="340"/>
    </location>
</feature>
<protein>
    <recommendedName>
        <fullName evidence="2">Endonuclease/exonuclease/phosphatase domain-containing protein</fullName>
    </recommendedName>
</protein>
<evidence type="ECO:0000256" key="1">
    <source>
        <dbReference type="SAM" id="MobiDB-lite"/>
    </source>
</evidence>
<evidence type="ECO:0000313" key="3">
    <source>
        <dbReference type="EMBL" id="KAF3700637.1"/>
    </source>
</evidence>
<feature type="region of interest" description="Disordered" evidence="1">
    <location>
        <begin position="352"/>
        <end position="374"/>
    </location>
</feature>
<name>A0A6G1QDT1_CHAAH</name>
<dbReference type="GO" id="GO:0003824">
    <property type="term" value="F:catalytic activity"/>
    <property type="evidence" value="ECO:0007669"/>
    <property type="project" value="InterPro"/>
</dbReference>
<evidence type="ECO:0000313" key="4">
    <source>
        <dbReference type="Proteomes" id="UP000503349"/>
    </source>
</evidence>
<sequence length="374" mass="42714">MAFFAALGAKAIARQLIAAAGVTALGLLAAAGQYYARRNMEYEDKESDSEHESRDKEEGPREEDDRNGEHERSDEEESDSVDESRDEEEEEESDSVDESSDEEEEEESDSEEETDDAKNKKAKCSLSLIPAAIFIGVLNVRSLNNKVLRILQLIIKNTLDVVCTTETWSKEETGDAVLRRASPADFRFYYQARPSRGGGAAIQVTPLLQSAQILFKCKTTTFEVAAAVLQHRDWDEPVLVISLYRRGASGAKYDTFLDEFQDVLFEIFNLCDNIIVTGDFNIWVDDLRRGERFRCLLQAYDLSQHVREPTHRRGHTLDLVITRNVKTSCLYVQNDGISDHYSIYFKARPKSRHTCEKSKRKKDKDKKVKKYKKR</sequence>
<organism evidence="3 4">
    <name type="scientific">Channa argus</name>
    <name type="common">Northern snakehead</name>
    <name type="synonym">Ophicephalus argus</name>
    <dbReference type="NCBI Taxonomy" id="215402"/>
    <lineage>
        <taxon>Eukaryota</taxon>
        <taxon>Metazoa</taxon>
        <taxon>Chordata</taxon>
        <taxon>Craniata</taxon>
        <taxon>Vertebrata</taxon>
        <taxon>Euteleostomi</taxon>
        <taxon>Actinopterygii</taxon>
        <taxon>Neopterygii</taxon>
        <taxon>Teleostei</taxon>
        <taxon>Neoteleostei</taxon>
        <taxon>Acanthomorphata</taxon>
        <taxon>Anabantaria</taxon>
        <taxon>Anabantiformes</taxon>
        <taxon>Channoidei</taxon>
        <taxon>Channidae</taxon>
        <taxon>Channa</taxon>
    </lineage>
</organism>
<feature type="compositionally biased region" description="Basic and acidic residues" evidence="1">
    <location>
        <begin position="41"/>
        <end position="73"/>
    </location>
</feature>
<dbReference type="AlphaFoldDB" id="A0A6G1QDT1"/>
<feature type="compositionally biased region" description="Acidic residues" evidence="1">
    <location>
        <begin position="74"/>
        <end position="115"/>
    </location>
</feature>
<accession>A0A6G1QDT1</accession>
<dbReference type="Pfam" id="PF03372">
    <property type="entry name" value="Exo_endo_phos"/>
    <property type="match status" value="1"/>
</dbReference>
<dbReference type="PANTHER" id="PTHR46670">
    <property type="entry name" value="ENDO/EXONUCLEASE/PHOSPHATASE DOMAIN-CONTAINING PROTEIN"/>
    <property type="match status" value="1"/>
</dbReference>
<dbReference type="InterPro" id="IPR005135">
    <property type="entry name" value="Endo/exonuclease/phosphatase"/>
</dbReference>
<reference evidence="4" key="2">
    <citation type="submission" date="2019-02" db="EMBL/GenBank/DDBJ databases">
        <title>Opniocepnalus argus Var Kimnra genome.</title>
        <authorList>
            <person name="Zhou C."/>
            <person name="Xiao S."/>
        </authorList>
    </citation>
    <scope>NUCLEOTIDE SEQUENCE [LARGE SCALE GENOMIC DNA]</scope>
</reference>
<dbReference type="Gene3D" id="3.60.10.10">
    <property type="entry name" value="Endonuclease/exonuclease/phosphatase"/>
    <property type="match status" value="1"/>
</dbReference>
<proteinExistence type="predicted"/>
<dbReference type="SUPFAM" id="SSF56219">
    <property type="entry name" value="DNase I-like"/>
    <property type="match status" value="1"/>
</dbReference>
<evidence type="ECO:0000259" key="2">
    <source>
        <dbReference type="Pfam" id="PF03372"/>
    </source>
</evidence>
<reference evidence="3 4" key="1">
    <citation type="submission" date="2019-02" db="EMBL/GenBank/DDBJ databases">
        <title>Opniocepnalus argus genome.</title>
        <authorList>
            <person name="Zhou C."/>
            <person name="Xiao S."/>
        </authorList>
    </citation>
    <scope>NUCLEOTIDE SEQUENCE [LARGE SCALE GENOMIC DNA]</scope>
    <source>
        <strain evidence="3">OARG1902GOOAL</strain>
        <tissue evidence="3">Muscle</tissue>
    </source>
</reference>
<dbReference type="InterPro" id="IPR036691">
    <property type="entry name" value="Endo/exonu/phosph_ase_sf"/>
</dbReference>
<keyword evidence="4" id="KW-1185">Reference proteome</keyword>
<dbReference type="EMBL" id="CM015726">
    <property type="protein sequence ID" value="KAF3700637.1"/>
    <property type="molecule type" value="Genomic_DNA"/>
</dbReference>
<dbReference type="PANTHER" id="PTHR46670:SF3">
    <property type="entry name" value="ENDONUCLEASE_EXONUCLEASE_PHOSPHATASE DOMAIN-CONTAINING PROTEIN"/>
    <property type="match status" value="1"/>
</dbReference>
<dbReference type="Proteomes" id="UP000503349">
    <property type="component" value="Chromosome 15"/>
</dbReference>
<feature type="region of interest" description="Disordered" evidence="1">
    <location>
        <begin position="41"/>
        <end position="121"/>
    </location>
</feature>
<gene>
    <name evidence="3" type="ORF">EXN66_Car016324</name>
</gene>